<evidence type="ECO:0000256" key="1">
    <source>
        <dbReference type="ARBA" id="ARBA00006987"/>
    </source>
</evidence>
<dbReference type="CDD" id="cd07012">
    <property type="entry name" value="PBP2_Bug_TTT"/>
    <property type="match status" value="1"/>
</dbReference>
<evidence type="ECO:0000256" key="2">
    <source>
        <dbReference type="SAM" id="SignalP"/>
    </source>
</evidence>
<evidence type="ECO:0000313" key="3">
    <source>
        <dbReference type="EMBL" id="SJZ36302.1"/>
    </source>
</evidence>
<proteinExistence type="inferred from homology"/>
<feature type="signal peptide" evidence="2">
    <location>
        <begin position="1"/>
        <end position="25"/>
    </location>
</feature>
<comment type="similarity">
    <text evidence="1">Belongs to the UPF0065 (bug) family.</text>
</comment>
<dbReference type="Gene3D" id="3.40.190.10">
    <property type="entry name" value="Periplasmic binding protein-like II"/>
    <property type="match status" value="1"/>
</dbReference>
<evidence type="ECO:0000313" key="4">
    <source>
        <dbReference type="Proteomes" id="UP000190625"/>
    </source>
</evidence>
<dbReference type="AlphaFoldDB" id="A0A1T4K1F4"/>
<name>A0A1T4K1F4_9FIRM</name>
<dbReference type="InterPro" id="IPR005064">
    <property type="entry name" value="BUG"/>
</dbReference>
<keyword evidence="4" id="KW-1185">Reference proteome</keyword>
<dbReference type="InterPro" id="IPR042100">
    <property type="entry name" value="Bug_dom1"/>
</dbReference>
<dbReference type="RefSeq" id="WP_200806405.1">
    <property type="nucleotide sequence ID" value="NZ_FUWM01000005.1"/>
</dbReference>
<dbReference type="EMBL" id="FUWM01000005">
    <property type="protein sequence ID" value="SJZ36302.1"/>
    <property type="molecule type" value="Genomic_DNA"/>
</dbReference>
<dbReference type="Pfam" id="PF03401">
    <property type="entry name" value="TctC"/>
    <property type="match status" value="1"/>
</dbReference>
<dbReference type="SUPFAM" id="SSF53850">
    <property type="entry name" value="Periplasmic binding protein-like II"/>
    <property type="match status" value="1"/>
</dbReference>
<dbReference type="Proteomes" id="UP000190625">
    <property type="component" value="Unassembled WGS sequence"/>
</dbReference>
<keyword evidence="2" id="KW-0732">Signal</keyword>
<dbReference type="PANTHER" id="PTHR42928">
    <property type="entry name" value="TRICARBOXYLATE-BINDING PROTEIN"/>
    <property type="match status" value="1"/>
</dbReference>
<dbReference type="PANTHER" id="PTHR42928:SF5">
    <property type="entry name" value="BLR1237 PROTEIN"/>
    <property type="match status" value="1"/>
</dbReference>
<gene>
    <name evidence="3" type="ORF">SAMN02745118_00559</name>
</gene>
<dbReference type="PIRSF" id="PIRSF017082">
    <property type="entry name" value="YflP"/>
    <property type="match status" value="1"/>
</dbReference>
<keyword evidence="3" id="KW-0675">Receptor</keyword>
<reference evidence="4" key="1">
    <citation type="submission" date="2017-02" db="EMBL/GenBank/DDBJ databases">
        <authorList>
            <person name="Varghese N."/>
            <person name="Submissions S."/>
        </authorList>
    </citation>
    <scope>NUCLEOTIDE SEQUENCE [LARGE SCALE GENOMIC DNA]</scope>
    <source>
        <strain evidence="4">ATCC BAA-73</strain>
    </source>
</reference>
<dbReference type="Gene3D" id="3.40.190.150">
    <property type="entry name" value="Bordetella uptake gene, domain 1"/>
    <property type="match status" value="1"/>
</dbReference>
<sequence>MKKRLISSILLTLLMVTLVSSPILAAYPTDKALNYIVCFNPGGESDLTARAQQKPLEKVLGTDVVVNYKIGGGGAVGWSELVNSNPDGYTVAGFNLPHIILQPLVRDNPGYQTEKIKPVYTFQSTPNILAVPKDSQFKTLDQLINYAKKAPGAVVIGGSGSYSANHLGTLEFNQAAGIKTTYIPFTGSGEAVPALIGGHVSALMTYTSMGKQYRDDMRILAVASEERVPALPNVPTFKELGYDYVEGAYRGMAVPPGTSEAKIKKLAAANRKLNNDPEFQKKLESMGFQLVNMGPEETEEFIEKRTKYYRQLLKEVGLL</sequence>
<feature type="chain" id="PRO_5012910798" evidence="2">
    <location>
        <begin position="26"/>
        <end position="319"/>
    </location>
</feature>
<organism evidence="3 4">
    <name type="scientific">Selenihalanaerobacter shriftii</name>
    <dbReference type="NCBI Taxonomy" id="142842"/>
    <lineage>
        <taxon>Bacteria</taxon>
        <taxon>Bacillati</taxon>
        <taxon>Bacillota</taxon>
        <taxon>Clostridia</taxon>
        <taxon>Halanaerobiales</taxon>
        <taxon>Halobacteroidaceae</taxon>
        <taxon>Selenihalanaerobacter</taxon>
    </lineage>
</organism>
<dbReference type="STRING" id="142842.SAMN02745118_00559"/>
<protein>
    <submittedName>
        <fullName evidence="3">Tripartite-type tricarboxylate transporter, receptor component TctC</fullName>
    </submittedName>
</protein>
<accession>A0A1T4K1F4</accession>